<dbReference type="PANTHER" id="PTHR42960:SF1">
    <property type="entry name" value="YCF46 PROTEIN"/>
    <property type="match status" value="1"/>
</dbReference>
<accession>A0A928VPQ6</accession>
<dbReference type="RefSeq" id="WP_264327240.1">
    <property type="nucleotide sequence ID" value="NZ_JADEXQ010000104.1"/>
</dbReference>
<dbReference type="Proteomes" id="UP000625316">
    <property type="component" value="Unassembled WGS sequence"/>
</dbReference>
<reference evidence="6" key="1">
    <citation type="submission" date="2020-10" db="EMBL/GenBank/DDBJ databases">
        <authorList>
            <person name="Castelo-Branco R."/>
            <person name="Eusebio N."/>
            <person name="Adriana R."/>
            <person name="Vieira A."/>
            <person name="Brugerolle De Fraissinette N."/>
            <person name="Rezende De Castro R."/>
            <person name="Schneider M.P."/>
            <person name="Vasconcelos V."/>
            <person name="Leao P.N."/>
        </authorList>
    </citation>
    <scope>NUCLEOTIDE SEQUENCE</scope>
    <source>
        <strain evidence="6">LEGE 11480</strain>
    </source>
</reference>
<dbReference type="GO" id="GO:0005524">
    <property type="term" value="F:ATP binding"/>
    <property type="evidence" value="ECO:0007669"/>
    <property type="project" value="UniProtKB-KW"/>
</dbReference>
<dbReference type="Gene3D" id="1.10.8.60">
    <property type="match status" value="1"/>
</dbReference>
<proteinExistence type="inferred from homology"/>
<protein>
    <recommendedName>
        <fullName evidence="4">Uncharacterized AAA domain-containing protein ycf46</fullName>
    </recommendedName>
</protein>
<evidence type="ECO:0000256" key="1">
    <source>
        <dbReference type="ARBA" id="ARBA00022741"/>
    </source>
</evidence>
<evidence type="ECO:0000256" key="3">
    <source>
        <dbReference type="ARBA" id="ARBA00038088"/>
    </source>
</evidence>
<evidence type="ECO:0000313" key="7">
    <source>
        <dbReference type="Proteomes" id="UP000625316"/>
    </source>
</evidence>
<evidence type="ECO:0000256" key="4">
    <source>
        <dbReference type="ARBA" id="ARBA00040480"/>
    </source>
</evidence>
<keyword evidence="2" id="KW-0067">ATP-binding</keyword>
<dbReference type="Pfam" id="PF00004">
    <property type="entry name" value="AAA"/>
    <property type="match status" value="1"/>
</dbReference>
<keyword evidence="1" id="KW-0547">Nucleotide-binding</keyword>
<dbReference type="Gene3D" id="3.40.50.300">
    <property type="entry name" value="P-loop containing nucleotide triphosphate hydrolases"/>
    <property type="match status" value="1"/>
</dbReference>
<dbReference type="EMBL" id="JADEXQ010000104">
    <property type="protein sequence ID" value="MBE9032421.1"/>
    <property type="molecule type" value="Genomic_DNA"/>
</dbReference>
<keyword evidence="7" id="KW-1185">Reference proteome</keyword>
<organism evidence="6 7">
    <name type="scientific">Romeriopsis navalis LEGE 11480</name>
    <dbReference type="NCBI Taxonomy" id="2777977"/>
    <lineage>
        <taxon>Bacteria</taxon>
        <taxon>Bacillati</taxon>
        <taxon>Cyanobacteriota</taxon>
        <taxon>Cyanophyceae</taxon>
        <taxon>Leptolyngbyales</taxon>
        <taxon>Leptolyngbyaceae</taxon>
        <taxon>Romeriopsis</taxon>
        <taxon>Romeriopsis navalis</taxon>
    </lineage>
</organism>
<dbReference type="SMART" id="SM00382">
    <property type="entry name" value="AAA"/>
    <property type="match status" value="1"/>
</dbReference>
<dbReference type="SUPFAM" id="SSF52540">
    <property type="entry name" value="P-loop containing nucleoside triphosphate hydrolases"/>
    <property type="match status" value="1"/>
</dbReference>
<dbReference type="AlphaFoldDB" id="A0A928VPQ6"/>
<dbReference type="InterPro" id="IPR003959">
    <property type="entry name" value="ATPase_AAA_core"/>
</dbReference>
<gene>
    <name evidence="6" type="ORF">IQ266_22035</name>
</gene>
<dbReference type="InterPro" id="IPR027417">
    <property type="entry name" value="P-loop_NTPase"/>
</dbReference>
<dbReference type="InterPro" id="IPR052381">
    <property type="entry name" value="AAA_domain_protein"/>
</dbReference>
<evidence type="ECO:0000256" key="2">
    <source>
        <dbReference type="ARBA" id="ARBA00022840"/>
    </source>
</evidence>
<evidence type="ECO:0000259" key="5">
    <source>
        <dbReference type="SMART" id="SM00382"/>
    </source>
</evidence>
<comment type="similarity">
    <text evidence="3">Belongs to the AAA ATPase family. Highly divergent.</text>
</comment>
<comment type="caution">
    <text evidence="6">The sequence shown here is derived from an EMBL/GenBank/DDBJ whole genome shotgun (WGS) entry which is preliminary data.</text>
</comment>
<dbReference type="PANTHER" id="PTHR42960">
    <property type="entry name" value="YCF46 PROTEIN"/>
    <property type="match status" value="1"/>
</dbReference>
<evidence type="ECO:0000313" key="6">
    <source>
        <dbReference type="EMBL" id="MBE9032421.1"/>
    </source>
</evidence>
<name>A0A928VPQ6_9CYAN</name>
<dbReference type="InterPro" id="IPR003593">
    <property type="entry name" value="AAA+_ATPase"/>
</dbReference>
<feature type="domain" description="AAA+ ATPase" evidence="5">
    <location>
        <begin position="292"/>
        <end position="423"/>
    </location>
</feature>
<sequence>MLDLGAIATHFRAGISTIALASPTAAENAVVEALVAEFSSERQVQTWDLSNGLRTVELHCRRGQTARLEYQPDTGFQPQGHPADALLKQIANLCTNTRTNGNKTLFIVKDLLPFIAGANANVAIVRALKECCFALKRSHNRLVILHDGIETPTEFLDLIANMQHGLPGEAEALQIAHDRIAMLQRSAQAVDREISLALDSDGMKRLVRALLGMTQEGMEDTLQLVITRDGRIDESTIQAISQIKQQRFAAQGVEYAQAPDVPVQGMQNLEDWTATLARLLEPAAQEEWHIPFPKGVLLAGEGGTGKTLAVKCLAQRLSLPVVVLDASKLMQKELGASEANLRRVIDAAEAMAPSILFVDEMEKMLGGSNTDGGTSNRMFGYFLQWFQEHQSSVFVAATVNEPWRLKPELIRRFAKCFLVDLPDIAARRSIFAVQASKFKLVIPDVDMQHLAEQTPDFTGDEIRKVVHECAARAYAEGHPGEVSLAELLAEVNRKEPQFANNRERLEALRAWMSAGNAELVRQVSIERQVVEDRELAVEFR</sequence>
<dbReference type="GO" id="GO:0016887">
    <property type="term" value="F:ATP hydrolysis activity"/>
    <property type="evidence" value="ECO:0007669"/>
    <property type="project" value="InterPro"/>
</dbReference>